<keyword evidence="1" id="KW-0472">Membrane</keyword>
<dbReference type="AlphaFoldDB" id="A0A6M1PH16"/>
<dbReference type="Proteomes" id="UP000480151">
    <property type="component" value="Unassembled WGS sequence"/>
</dbReference>
<evidence type="ECO:0000313" key="3">
    <source>
        <dbReference type="Proteomes" id="UP000480151"/>
    </source>
</evidence>
<sequence>MNWFLFASVIIWAAALTSVIGAIVLGMIVSEESYRMSKRAVRWSVVGMAVLTLIFVLSAATIVGAGM</sequence>
<comment type="caution">
    <text evidence="2">The sequence shown here is derived from an EMBL/GenBank/DDBJ whole genome shotgun (WGS) entry which is preliminary data.</text>
</comment>
<organism evidence="2 3">
    <name type="scientific">Paenibacillus apii</name>
    <dbReference type="NCBI Taxonomy" id="1850370"/>
    <lineage>
        <taxon>Bacteria</taxon>
        <taxon>Bacillati</taxon>
        <taxon>Bacillota</taxon>
        <taxon>Bacilli</taxon>
        <taxon>Bacillales</taxon>
        <taxon>Paenibacillaceae</taxon>
        <taxon>Paenibacillus</taxon>
    </lineage>
</organism>
<evidence type="ECO:0000256" key="1">
    <source>
        <dbReference type="SAM" id="Phobius"/>
    </source>
</evidence>
<keyword evidence="1" id="KW-1133">Transmembrane helix</keyword>
<feature type="transmembrane region" description="Helical" evidence="1">
    <location>
        <begin position="41"/>
        <end position="65"/>
    </location>
</feature>
<keyword evidence="1" id="KW-0812">Transmembrane</keyword>
<proteinExistence type="predicted"/>
<name>A0A6M1PH16_9BACL</name>
<evidence type="ECO:0000313" key="2">
    <source>
        <dbReference type="EMBL" id="NGM81263.1"/>
    </source>
</evidence>
<gene>
    <name evidence="2" type="ORF">G5B47_02420</name>
</gene>
<protein>
    <submittedName>
        <fullName evidence="2">Uncharacterized protein</fullName>
    </submittedName>
</protein>
<accession>A0A6M1PH16</accession>
<dbReference type="EMBL" id="JAAKGU010000001">
    <property type="protein sequence ID" value="NGM81263.1"/>
    <property type="molecule type" value="Genomic_DNA"/>
</dbReference>
<reference evidence="2 3" key="1">
    <citation type="submission" date="2020-02" db="EMBL/GenBank/DDBJ databases">
        <authorList>
            <person name="Gao J."/>
            <person name="Sun J."/>
        </authorList>
    </citation>
    <scope>NUCLEOTIDE SEQUENCE [LARGE SCALE GENOMIC DNA]</scope>
    <source>
        <strain evidence="2 3">7124</strain>
    </source>
</reference>
<dbReference type="RefSeq" id="WP_165093918.1">
    <property type="nucleotide sequence ID" value="NZ_JAAKGU010000001.1"/>
</dbReference>
<feature type="transmembrane region" description="Helical" evidence="1">
    <location>
        <begin position="6"/>
        <end position="29"/>
    </location>
</feature>
<keyword evidence="3" id="KW-1185">Reference proteome</keyword>